<evidence type="ECO:0000259" key="2">
    <source>
        <dbReference type="Pfam" id="PF00345"/>
    </source>
</evidence>
<dbReference type="InterPro" id="IPR008962">
    <property type="entry name" value="PapD-like_sf"/>
</dbReference>
<sequence>MLKFLRRAALLLPLAMLVGLTPASSYDMKPIVIQLSPTGAGATQSVVLTNTHDVPIAIEVRAYTREQNPDGTETRKPEDENIIITPPQMVIAPKASQSFKVRWVGDPAPEKELTFRLVSNQLPIKFKDEKQGDVSVNVSMNYRYEAALYIVPPQSKPSARLTGIAPVKDESGKDWLEVKILSDGTRRAILDRPVLVVKPQNGGAPVTLEGDQMANVANLNILVGTERVVRLPWPDGLTPGPVEGEFRTEYTVFN</sequence>
<feature type="domain" description="Pili assembly chaperone N-terminal" evidence="2">
    <location>
        <begin position="42"/>
        <end position="143"/>
    </location>
</feature>
<dbReference type="Pfam" id="PF00345">
    <property type="entry name" value="PapD_N"/>
    <property type="match status" value="1"/>
</dbReference>
<gene>
    <name evidence="3" type="ORF">J4G78_16560</name>
</gene>
<dbReference type="InterPro" id="IPR013783">
    <property type="entry name" value="Ig-like_fold"/>
</dbReference>
<feature type="chain" id="PRO_5045462776" evidence="1">
    <location>
        <begin position="26"/>
        <end position="254"/>
    </location>
</feature>
<keyword evidence="1" id="KW-0732">Signal</keyword>
<dbReference type="InterPro" id="IPR016147">
    <property type="entry name" value="Pili_assmbl_chaperone_N"/>
</dbReference>
<evidence type="ECO:0000256" key="1">
    <source>
        <dbReference type="SAM" id="SignalP"/>
    </source>
</evidence>
<dbReference type="InterPro" id="IPR050643">
    <property type="entry name" value="Periplasmic_pilus_chap"/>
</dbReference>
<dbReference type="PANTHER" id="PTHR30251">
    <property type="entry name" value="PILUS ASSEMBLY CHAPERONE"/>
    <property type="match status" value="1"/>
</dbReference>
<accession>A0ABX7T2K5</accession>
<protein>
    <submittedName>
        <fullName evidence="3">Molecular chaperone</fullName>
    </submittedName>
</protein>
<dbReference type="Proteomes" id="UP000663923">
    <property type="component" value="Chromosome"/>
</dbReference>
<dbReference type="PANTHER" id="PTHR30251:SF4">
    <property type="entry name" value="SLR1668 PROTEIN"/>
    <property type="match status" value="1"/>
</dbReference>
<dbReference type="RefSeq" id="WP_207987603.1">
    <property type="nucleotide sequence ID" value="NZ_CP071794.1"/>
</dbReference>
<evidence type="ECO:0000313" key="4">
    <source>
        <dbReference type="Proteomes" id="UP000663923"/>
    </source>
</evidence>
<evidence type="ECO:0000313" key="3">
    <source>
        <dbReference type="EMBL" id="QTD55779.1"/>
    </source>
</evidence>
<name>A0ABX7T2K5_9SPHN</name>
<dbReference type="EMBL" id="CP071794">
    <property type="protein sequence ID" value="QTD55779.1"/>
    <property type="molecule type" value="Genomic_DNA"/>
</dbReference>
<organism evidence="3 4">
    <name type="scientific">Parasphingorhabdus cellanae</name>
    <dbReference type="NCBI Taxonomy" id="2806553"/>
    <lineage>
        <taxon>Bacteria</taxon>
        <taxon>Pseudomonadati</taxon>
        <taxon>Pseudomonadota</taxon>
        <taxon>Alphaproteobacteria</taxon>
        <taxon>Sphingomonadales</taxon>
        <taxon>Sphingomonadaceae</taxon>
        <taxon>Parasphingorhabdus</taxon>
    </lineage>
</organism>
<reference evidence="3 4" key="1">
    <citation type="submission" date="2021-03" db="EMBL/GenBank/DDBJ databases">
        <title>Complete genome of Parasphingorhabdus_sp.JHSY0214.</title>
        <authorList>
            <person name="Yoo J.H."/>
            <person name="Bae J.W."/>
        </authorList>
    </citation>
    <scope>NUCLEOTIDE SEQUENCE [LARGE SCALE GENOMIC DNA]</scope>
    <source>
        <strain evidence="3 4">JHSY0214</strain>
    </source>
</reference>
<keyword evidence="4" id="KW-1185">Reference proteome</keyword>
<proteinExistence type="predicted"/>
<feature type="signal peptide" evidence="1">
    <location>
        <begin position="1"/>
        <end position="25"/>
    </location>
</feature>
<dbReference type="Gene3D" id="2.60.40.10">
    <property type="entry name" value="Immunoglobulins"/>
    <property type="match status" value="1"/>
</dbReference>
<dbReference type="SUPFAM" id="SSF49354">
    <property type="entry name" value="PapD-like"/>
    <property type="match status" value="1"/>
</dbReference>